<dbReference type="SMART" id="SM00347">
    <property type="entry name" value="HTH_MARR"/>
    <property type="match status" value="1"/>
</dbReference>
<dbReference type="Gene3D" id="1.10.10.10">
    <property type="entry name" value="Winged helix-like DNA-binding domain superfamily/Winged helix DNA-binding domain"/>
    <property type="match status" value="1"/>
</dbReference>
<dbReference type="EMBL" id="CP031165">
    <property type="protein sequence ID" value="AXV07773.1"/>
    <property type="molecule type" value="Genomic_DNA"/>
</dbReference>
<dbReference type="Proteomes" id="UP000264006">
    <property type="component" value="Chromosome"/>
</dbReference>
<reference evidence="2 3" key="1">
    <citation type="submission" date="2018-09" db="EMBL/GenBank/DDBJ databases">
        <title>Complete genome sequence of Euzebya sp. DY32-46 isolated from seawater of Pacific Ocean.</title>
        <authorList>
            <person name="Xu L."/>
            <person name="Wu Y.-H."/>
            <person name="Xu X.-W."/>
        </authorList>
    </citation>
    <scope>NUCLEOTIDE SEQUENCE [LARGE SCALE GENOMIC DNA]</scope>
    <source>
        <strain evidence="2 3">DY32-46</strain>
    </source>
</reference>
<dbReference type="PROSITE" id="PS50995">
    <property type="entry name" value="HTH_MARR_2"/>
    <property type="match status" value="1"/>
</dbReference>
<accession>A0A346XZX6</accession>
<name>A0A346XZX6_9ACTN</name>
<dbReference type="PANTHER" id="PTHR33164">
    <property type="entry name" value="TRANSCRIPTIONAL REGULATOR, MARR FAMILY"/>
    <property type="match status" value="1"/>
</dbReference>
<gene>
    <name evidence="2" type="ORF">DVS28_a3097</name>
</gene>
<dbReference type="Pfam" id="PF01047">
    <property type="entry name" value="MarR"/>
    <property type="match status" value="1"/>
</dbReference>
<keyword evidence="3" id="KW-1185">Reference proteome</keyword>
<protein>
    <submittedName>
        <fullName evidence="2">Transcriptional regulator, MarR family</fullName>
    </submittedName>
</protein>
<dbReference type="PRINTS" id="PR00598">
    <property type="entry name" value="HTHMARR"/>
</dbReference>
<evidence type="ECO:0000313" key="3">
    <source>
        <dbReference type="Proteomes" id="UP000264006"/>
    </source>
</evidence>
<dbReference type="InterPro" id="IPR039422">
    <property type="entry name" value="MarR/SlyA-like"/>
</dbReference>
<dbReference type="GO" id="GO:0003700">
    <property type="term" value="F:DNA-binding transcription factor activity"/>
    <property type="evidence" value="ECO:0007669"/>
    <property type="project" value="InterPro"/>
</dbReference>
<dbReference type="InterPro" id="IPR036388">
    <property type="entry name" value="WH-like_DNA-bd_sf"/>
</dbReference>
<dbReference type="InterPro" id="IPR000835">
    <property type="entry name" value="HTH_MarR-typ"/>
</dbReference>
<sequence length="159" mass="17860">MQRQAEVLGEHVDEAEALARAAWLGMYQLFRSKEMRVAAAESAAALELTEQQHFALLALPLDDERGLTMRELAELCHTTPSYMTSMIDVLEARGFVGRHPDPEDRRVTRVRLTIDGKGAVYRAHFRLGTPPSGLRDLSLEELRTLSNLMARAAEGYPWP</sequence>
<feature type="domain" description="HTH marR-type" evidence="1">
    <location>
        <begin position="1"/>
        <end position="154"/>
    </location>
</feature>
<proteinExistence type="predicted"/>
<dbReference type="AlphaFoldDB" id="A0A346XZX6"/>
<dbReference type="InterPro" id="IPR036390">
    <property type="entry name" value="WH_DNA-bd_sf"/>
</dbReference>
<evidence type="ECO:0000313" key="2">
    <source>
        <dbReference type="EMBL" id="AXV07773.1"/>
    </source>
</evidence>
<dbReference type="PANTHER" id="PTHR33164:SF43">
    <property type="entry name" value="HTH-TYPE TRANSCRIPTIONAL REPRESSOR YETL"/>
    <property type="match status" value="1"/>
</dbReference>
<organism evidence="2 3">
    <name type="scientific">Euzebya pacifica</name>
    <dbReference type="NCBI Taxonomy" id="1608957"/>
    <lineage>
        <taxon>Bacteria</taxon>
        <taxon>Bacillati</taxon>
        <taxon>Actinomycetota</taxon>
        <taxon>Nitriliruptoria</taxon>
        <taxon>Euzebyales</taxon>
    </lineage>
</organism>
<dbReference type="SUPFAM" id="SSF46785">
    <property type="entry name" value="Winged helix' DNA-binding domain"/>
    <property type="match status" value="1"/>
</dbReference>
<dbReference type="KEGG" id="euz:DVS28_a3097"/>
<evidence type="ECO:0000259" key="1">
    <source>
        <dbReference type="PROSITE" id="PS50995"/>
    </source>
</evidence>
<dbReference type="GO" id="GO:0006950">
    <property type="term" value="P:response to stress"/>
    <property type="evidence" value="ECO:0007669"/>
    <property type="project" value="TreeGrafter"/>
</dbReference>
<dbReference type="RefSeq" id="WP_216826059.1">
    <property type="nucleotide sequence ID" value="NZ_CP031165.1"/>
</dbReference>